<organism evidence="10 11">
    <name type="scientific">Sphingobacterium suaedae</name>
    <dbReference type="NCBI Taxonomy" id="1686402"/>
    <lineage>
        <taxon>Bacteria</taxon>
        <taxon>Pseudomonadati</taxon>
        <taxon>Bacteroidota</taxon>
        <taxon>Sphingobacteriia</taxon>
        <taxon>Sphingobacteriales</taxon>
        <taxon>Sphingobacteriaceae</taxon>
        <taxon>Sphingobacterium</taxon>
    </lineage>
</organism>
<evidence type="ECO:0000256" key="2">
    <source>
        <dbReference type="ARBA" id="ARBA00022448"/>
    </source>
</evidence>
<evidence type="ECO:0000256" key="7">
    <source>
        <dbReference type="PROSITE-ProRule" id="PRU01360"/>
    </source>
</evidence>
<dbReference type="Pfam" id="PF13715">
    <property type="entry name" value="CarbopepD_reg_2"/>
    <property type="match status" value="1"/>
</dbReference>
<dbReference type="SUPFAM" id="SSF49464">
    <property type="entry name" value="Carboxypeptidase regulatory domain-like"/>
    <property type="match status" value="1"/>
</dbReference>
<reference evidence="11" key="1">
    <citation type="journal article" date="2019" name="Int. J. Syst. Evol. Microbiol.">
        <title>The Global Catalogue of Microorganisms (GCM) 10K type strain sequencing project: providing services to taxonomists for standard genome sequencing and annotation.</title>
        <authorList>
            <consortium name="The Broad Institute Genomics Platform"/>
            <consortium name="The Broad Institute Genome Sequencing Center for Infectious Disease"/>
            <person name="Wu L."/>
            <person name="Ma J."/>
        </authorList>
    </citation>
    <scope>NUCLEOTIDE SEQUENCE [LARGE SCALE GENOMIC DNA]</scope>
    <source>
        <strain evidence="11">KCTC 42662</strain>
    </source>
</reference>
<gene>
    <name evidence="10" type="ORF">ACFSR5_17080</name>
</gene>
<comment type="similarity">
    <text evidence="7">Belongs to the TonB-dependent receptor family.</text>
</comment>
<feature type="chain" id="PRO_5046047822" evidence="8">
    <location>
        <begin position="20"/>
        <end position="1103"/>
    </location>
</feature>
<dbReference type="PROSITE" id="PS52016">
    <property type="entry name" value="TONB_DEPENDENT_REC_3"/>
    <property type="match status" value="1"/>
</dbReference>
<protein>
    <submittedName>
        <fullName evidence="10">SusC/RagA family TonB-linked outer membrane protein</fullName>
    </submittedName>
</protein>
<evidence type="ECO:0000256" key="8">
    <source>
        <dbReference type="SAM" id="SignalP"/>
    </source>
</evidence>
<dbReference type="InterPro" id="IPR012910">
    <property type="entry name" value="Plug_dom"/>
</dbReference>
<evidence type="ECO:0000313" key="11">
    <source>
        <dbReference type="Proteomes" id="UP001597545"/>
    </source>
</evidence>
<sequence length="1103" mass="121041">MSKLKALCMMILLYQGAFGQQRSISGKITDTNMQPLAGVTVRVQGDQQQAMSDASGNYSLQVDQADARLQFSFVGFVSAEFPLPSSGILDVTLQAESSNLEEVVVIGYGTVKRKDLTGSVASVSGKEIAAVPVANAAQALAGKLPGVNVTAQDGRPDADISIRVRGGGSISQSNEPLYIVDGFPVSSITDIPSNQIESIDVLKDASSTAIYGARGANGVIIVTTKNGKSGQTRISYDGYGQYNQPTKYLASMNAYNYIAYNWAYAKALSDSYASAWERLWAIGDYADEYQNSAGIGHYRDVAATDFSREAYQSSMSQNHNISLTGGNDKTKVLAALNYINNDGMKINSWFKRYNAALKVDQKLGERVSLSVDTRYTNINEMSNESTTNGKGSILSSAYQFRPIATTDVLGELDDTKNTQLGLYDMVLQDMYNPVARMGDYFPEASNRSLRANTSLSWNIIDGLTFRSELGLNSFWNRAKTWSGAIYNNYLDATGQKTFAGNAAISSAEGWNLRWANVLSYTVKGLGENHALDILAGQEMMDSDSESINIWGNRYPTSFDSERAFAMMDQYFTGDNAVNHGYSSERGTANRLQSYFGRANYSLLDKYLFTATFRADGSSRFAPTNRWGYFPAAAFAWRLSDESFLQNTSWVNNLKMRLSYGAVGNDGISANLWRMNWKSDGMISYSVNEEQQVAYSPASETIANANLKWETTITRNLGFDYSLFGNRIFGTIDLYKNSTKDLLMLTSISAISGFRQTYDNVGSTSNRGIEVAVGSDLIRKDHFKLSANINVNINRGRIDELAEGVNGLYMSNWGSSSTRPSTGDYVLEVGKPVGQVRGFVYEGWYNVDDFNYDNGQYVLKEGVADIASGIIGTVYGTTAHKPGDQVAYPGVVRFKDLNDDGVINEEDVTIIGDTNPKHTGGLNINGSYRQFDFALNFNWSYGSKIYNANYLAAFSGGKEDGLYRNRLDYLSGAYRIYDIQNDQITSVTDPTALAALNSNATTYLPYHENAVVSTQGIENGSFLRLNTITLGYSLPDHLLKKVGFKGARVYGTVFNALLWSNYRGLDPEVSTNLSQGGAAYPTTGLDWGAYPRARSFTFGVNLQL</sequence>
<evidence type="ECO:0000256" key="4">
    <source>
        <dbReference type="ARBA" id="ARBA00022692"/>
    </source>
</evidence>
<evidence type="ECO:0000256" key="6">
    <source>
        <dbReference type="ARBA" id="ARBA00023237"/>
    </source>
</evidence>
<comment type="subcellular location">
    <subcellularLocation>
        <location evidence="1 7">Cell outer membrane</location>
        <topology evidence="1 7">Multi-pass membrane protein</topology>
    </subcellularLocation>
</comment>
<dbReference type="Gene3D" id="2.60.40.1120">
    <property type="entry name" value="Carboxypeptidase-like, regulatory domain"/>
    <property type="match status" value="1"/>
</dbReference>
<dbReference type="SUPFAM" id="SSF56935">
    <property type="entry name" value="Porins"/>
    <property type="match status" value="1"/>
</dbReference>
<dbReference type="EMBL" id="JBHULR010000015">
    <property type="protein sequence ID" value="MFD2549366.1"/>
    <property type="molecule type" value="Genomic_DNA"/>
</dbReference>
<dbReference type="NCBIfam" id="TIGR04056">
    <property type="entry name" value="OMP_RagA_SusC"/>
    <property type="match status" value="1"/>
</dbReference>
<dbReference type="Gene3D" id="2.170.130.10">
    <property type="entry name" value="TonB-dependent receptor, plug domain"/>
    <property type="match status" value="1"/>
</dbReference>
<keyword evidence="11" id="KW-1185">Reference proteome</keyword>
<dbReference type="InterPro" id="IPR008969">
    <property type="entry name" value="CarboxyPept-like_regulatory"/>
</dbReference>
<evidence type="ECO:0000256" key="5">
    <source>
        <dbReference type="ARBA" id="ARBA00023136"/>
    </source>
</evidence>
<evidence type="ECO:0000259" key="9">
    <source>
        <dbReference type="Pfam" id="PF07715"/>
    </source>
</evidence>
<dbReference type="NCBIfam" id="TIGR04057">
    <property type="entry name" value="SusC_RagA_signa"/>
    <property type="match status" value="1"/>
</dbReference>
<accession>A0ABW5KNS6</accession>
<dbReference type="InterPro" id="IPR037066">
    <property type="entry name" value="Plug_dom_sf"/>
</dbReference>
<keyword evidence="3 7" id="KW-1134">Transmembrane beta strand</keyword>
<dbReference type="InterPro" id="IPR039426">
    <property type="entry name" value="TonB-dep_rcpt-like"/>
</dbReference>
<feature type="domain" description="TonB-dependent receptor plug" evidence="9">
    <location>
        <begin position="113"/>
        <end position="219"/>
    </location>
</feature>
<dbReference type="InterPro" id="IPR036942">
    <property type="entry name" value="Beta-barrel_TonB_sf"/>
</dbReference>
<evidence type="ECO:0000313" key="10">
    <source>
        <dbReference type="EMBL" id="MFD2549366.1"/>
    </source>
</evidence>
<keyword evidence="4 7" id="KW-0812">Transmembrane</keyword>
<dbReference type="RefSeq" id="WP_380905683.1">
    <property type="nucleotide sequence ID" value="NZ_JBHUEG010000012.1"/>
</dbReference>
<evidence type="ECO:0000256" key="1">
    <source>
        <dbReference type="ARBA" id="ARBA00004571"/>
    </source>
</evidence>
<evidence type="ECO:0000256" key="3">
    <source>
        <dbReference type="ARBA" id="ARBA00022452"/>
    </source>
</evidence>
<proteinExistence type="inferred from homology"/>
<dbReference type="InterPro" id="IPR023996">
    <property type="entry name" value="TonB-dep_OMP_SusC/RagA"/>
</dbReference>
<dbReference type="Gene3D" id="2.40.170.20">
    <property type="entry name" value="TonB-dependent receptor, beta-barrel domain"/>
    <property type="match status" value="1"/>
</dbReference>
<keyword evidence="2 7" id="KW-0813">Transport</keyword>
<feature type="signal peptide" evidence="8">
    <location>
        <begin position="1"/>
        <end position="19"/>
    </location>
</feature>
<dbReference type="InterPro" id="IPR023997">
    <property type="entry name" value="TonB-dep_OMP_SusC/RagA_CS"/>
</dbReference>
<keyword evidence="6 7" id="KW-0998">Cell outer membrane</keyword>
<name>A0ABW5KNS6_9SPHI</name>
<comment type="caution">
    <text evidence="10">The sequence shown here is derived from an EMBL/GenBank/DDBJ whole genome shotgun (WGS) entry which is preliminary data.</text>
</comment>
<dbReference type="Pfam" id="PF07715">
    <property type="entry name" value="Plug"/>
    <property type="match status" value="1"/>
</dbReference>
<dbReference type="Proteomes" id="UP001597545">
    <property type="component" value="Unassembled WGS sequence"/>
</dbReference>
<keyword evidence="5 7" id="KW-0472">Membrane</keyword>
<keyword evidence="8" id="KW-0732">Signal</keyword>